<keyword evidence="3" id="KW-0677">Repeat</keyword>
<proteinExistence type="inferred from homology"/>
<dbReference type="InterPro" id="IPR028435">
    <property type="entry name" value="Plakophilin/d_Catenin"/>
</dbReference>
<dbReference type="InterPro" id="IPR011989">
    <property type="entry name" value="ARM-like"/>
</dbReference>
<dbReference type="Gene3D" id="1.25.10.10">
    <property type="entry name" value="Leucine-rich Repeat Variant"/>
    <property type="match status" value="1"/>
</dbReference>
<accession>A0A4U5VR37</accession>
<dbReference type="GO" id="GO:0005634">
    <property type="term" value="C:nucleus"/>
    <property type="evidence" value="ECO:0007669"/>
    <property type="project" value="TreeGrafter"/>
</dbReference>
<dbReference type="GO" id="GO:0002934">
    <property type="term" value="P:desmosome organization"/>
    <property type="evidence" value="ECO:0007669"/>
    <property type="project" value="TreeGrafter"/>
</dbReference>
<dbReference type="STRING" id="240159.A0A4U5VR37"/>
<evidence type="ECO:0000256" key="6">
    <source>
        <dbReference type="PROSITE-ProRule" id="PRU00259"/>
    </source>
</evidence>
<evidence type="ECO:0000313" key="9">
    <source>
        <dbReference type="Proteomes" id="UP000298787"/>
    </source>
</evidence>
<evidence type="ECO:0000256" key="7">
    <source>
        <dbReference type="SAM" id="MobiDB-lite"/>
    </source>
</evidence>
<evidence type="ECO:0000256" key="5">
    <source>
        <dbReference type="ARBA" id="ARBA00022949"/>
    </source>
</evidence>
<keyword evidence="9" id="KW-1185">Reference proteome</keyword>
<protein>
    <submittedName>
        <fullName evidence="8">Plakophilin-2</fullName>
    </submittedName>
</protein>
<keyword evidence="5" id="KW-0965">Cell junction</keyword>
<keyword evidence="4" id="KW-0130">Cell adhesion</keyword>
<sequence length="843" mass="94074">MDEVFFKTALPTLDSLVLEDSSLALPAEPKPMSSMKVNSNDRSLRVHQQVQLTLARKARKNMSNGSVHLQKNTAKSFDGADGLLSNMKVNGFMGSNNCSFSNNHLRRPSRRVEVSPPPSPEYPRSRLNCSTLRYGTYSHPGHSQSHRFSGTLALDRSFGSDSYHRYAFSEMPRPLWPQTSTARHGSFRRTSVRQTAAAPQFASAAFQQNGEYDSRWGHNQSVAKQDKHTFQGQAGTMMLGATQTDESRSWFAQMRRAAQQQSMRKSYPPSVVSMEVDIGRPMEVDLPIQQIQAENVTTLKSENKPAEMTMERAVNLLNQDNEETLICAASHIQNQCFRNTDAKKIVYYLHGIQKLLNLLRIDNEEVQRVAAGALRNVVYQSGENKMEVKENDGLAIILPALKSSRDVETRRELTGLLWNLSSHDLLKERISREALSVLTKSVLVPSSGISEGENPKDELLADAAVFHNATGCLRNLSSAGPDGRKAIRECENLIDSLVYYIRGAIADYKTDDKSTENCVCILHNLSYQLEAELPMKYSRDLRESRQSLAPKPKAVGCFSYRGAKITEHLERESPLLEENANPRGIEWLWSAITIRMYLSLMARSVRHYTQEAAIGALQNITAGNGPLIEAIAFTVVQRENGLQHVKKMLEEVKQVLPEMVEMLPNDDTGTDQPTEVTVTLCHILINLCQSDRQHVKAIVNQGALPKIINISNKDNGLVQLTPQGFTRTSYGIKGRAALRYSRTRGGVCRLGDSPHHPLPGEALKVMERGEEWAIVQFRCNVQQPPLWSPLSDDQSSRLTSRAADVFKKPHVGCPVTGLGTRVYIHTVRGVDVRAPLTPLQAQE</sequence>
<feature type="region of interest" description="Disordered" evidence="7">
    <location>
        <begin position="101"/>
        <end position="126"/>
    </location>
</feature>
<dbReference type="GO" id="GO:0005912">
    <property type="term" value="C:adherens junction"/>
    <property type="evidence" value="ECO:0007669"/>
    <property type="project" value="TreeGrafter"/>
</dbReference>
<dbReference type="EMBL" id="CM014099">
    <property type="protein sequence ID" value="TKS90661.1"/>
    <property type="molecule type" value="Genomic_DNA"/>
</dbReference>
<dbReference type="GO" id="GO:0005737">
    <property type="term" value="C:cytoplasm"/>
    <property type="evidence" value="ECO:0007669"/>
    <property type="project" value="TreeGrafter"/>
</dbReference>
<evidence type="ECO:0000256" key="3">
    <source>
        <dbReference type="ARBA" id="ARBA00022737"/>
    </source>
</evidence>
<dbReference type="SMART" id="SM00185">
    <property type="entry name" value="ARM"/>
    <property type="match status" value="5"/>
</dbReference>
<comment type="subcellular location">
    <subcellularLocation>
        <location evidence="1">Cell junction</location>
    </subcellularLocation>
</comment>
<evidence type="ECO:0000313" key="8">
    <source>
        <dbReference type="EMBL" id="TKS90661.1"/>
    </source>
</evidence>
<dbReference type="Pfam" id="PF00514">
    <property type="entry name" value="Arm"/>
    <property type="match status" value="1"/>
</dbReference>
<name>A0A4U5VR37_COLLU</name>
<organism evidence="8 9">
    <name type="scientific">Collichthys lucidus</name>
    <name type="common">Big head croaker</name>
    <name type="synonym">Sciaena lucida</name>
    <dbReference type="NCBI Taxonomy" id="240159"/>
    <lineage>
        <taxon>Eukaryota</taxon>
        <taxon>Metazoa</taxon>
        <taxon>Chordata</taxon>
        <taxon>Craniata</taxon>
        <taxon>Vertebrata</taxon>
        <taxon>Euteleostomi</taxon>
        <taxon>Actinopterygii</taxon>
        <taxon>Neopterygii</taxon>
        <taxon>Teleostei</taxon>
        <taxon>Neoteleostei</taxon>
        <taxon>Acanthomorphata</taxon>
        <taxon>Eupercaria</taxon>
        <taxon>Sciaenidae</taxon>
        <taxon>Collichthys</taxon>
    </lineage>
</organism>
<reference evidence="8 9" key="1">
    <citation type="submission" date="2019-01" db="EMBL/GenBank/DDBJ databases">
        <title>Genome Assembly of Collichthys lucidus.</title>
        <authorList>
            <person name="Cai M."/>
            <person name="Xiao S."/>
        </authorList>
    </citation>
    <scope>NUCLEOTIDE SEQUENCE [LARGE SCALE GENOMIC DNA]</scope>
    <source>
        <strain evidence="8">JT15FE1705JMU</strain>
        <tissue evidence="8">Muscle</tissue>
    </source>
</reference>
<dbReference type="SUPFAM" id="SSF48371">
    <property type="entry name" value="ARM repeat"/>
    <property type="match status" value="1"/>
</dbReference>
<dbReference type="PROSITE" id="PS50176">
    <property type="entry name" value="ARM_REPEAT"/>
    <property type="match status" value="1"/>
</dbReference>
<dbReference type="PANTHER" id="PTHR10372">
    <property type="entry name" value="PLAKOPHILLIN-RELATED"/>
    <property type="match status" value="1"/>
</dbReference>
<dbReference type="Proteomes" id="UP000298787">
    <property type="component" value="Chromosome 22"/>
</dbReference>
<dbReference type="GO" id="GO:0045110">
    <property type="term" value="P:intermediate filament bundle assembly"/>
    <property type="evidence" value="ECO:0007669"/>
    <property type="project" value="TreeGrafter"/>
</dbReference>
<gene>
    <name evidence="8" type="ORF">D9C73_024794</name>
</gene>
<dbReference type="InterPro" id="IPR016024">
    <property type="entry name" value="ARM-type_fold"/>
</dbReference>
<dbReference type="InterPro" id="IPR000225">
    <property type="entry name" value="Armadillo"/>
</dbReference>
<evidence type="ECO:0000256" key="1">
    <source>
        <dbReference type="ARBA" id="ARBA00004282"/>
    </source>
</evidence>
<dbReference type="GO" id="GO:0005886">
    <property type="term" value="C:plasma membrane"/>
    <property type="evidence" value="ECO:0007669"/>
    <property type="project" value="TreeGrafter"/>
</dbReference>
<dbReference type="PANTHER" id="PTHR10372:SF25">
    <property type="entry name" value="PLAKOPHILIN-2"/>
    <property type="match status" value="1"/>
</dbReference>
<feature type="repeat" description="ARM" evidence="6">
    <location>
        <begin position="350"/>
        <end position="392"/>
    </location>
</feature>
<comment type="similarity">
    <text evidence="2">Belongs to the beta-catenin family.</text>
</comment>
<evidence type="ECO:0000256" key="4">
    <source>
        <dbReference type="ARBA" id="ARBA00022889"/>
    </source>
</evidence>
<evidence type="ECO:0000256" key="2">
    <source>
        <dbReference type="ARBA" id="ARBA00005462"/>
    </source>
</evidence>
<dbReference type="GO" id="GO:0014704">
    <property type="term" value="C:intercalated disc"/>
    <property type="evidence" value="ECO:0007669"/>
    <property type="project" value="TreeGrafter"/>
</dbReference>
<dbReference type="AlphaFoldDB" id="A0A4U5VR37"/>
<dbReference type="GO" id="GO:0007507">
    <property type="term" value="P:heart development"/>
    <property type="evidence" value="ECO:0007669"/>
    <property type="project" value="TreeGrafter"/>
</dbReference>
<dbReference type="GO" id="GO:0098609">
    <property type="term" value="P:cell-cell adhesion"/>
    <property type="evidence" value="ECO:0007669"/>
    <property type="project" value="InterPro"/>
</dbReference>
<dbReference type="GO" id="GO:0072659">
    <property type="term" value="P:protein localization to plasma membrane"/>
    <property type="evidence" value="ECO:0007669"/>
    <property type="project" value="TreeGrafter"/>
</dbReference>